<feature type="region of interest" description="Disordered" evidence="1">
    <location>
        <begin position="345"/>
        <end position="419"/>
    </location>
</feature>
<feature type="domain" description="Myb-like" evidence="2">
    <location>
        <begin position="196"/>
        <end position="251"/>
    </location>
</feature>
<dbReference type="RefSeq" id="XP_029323808.1">
    <property type="nucleotide sequence ID" value="XM_029467948.1"/>
</dbReference>
<feature type="compositionally biased region" description="Low complexity" evidence="1">
    <location>
        <begin position="355"/>
        <end position="365"/>
    </location>
</feature>
<dbReference type="Pfam" id="PF13921">
    <property type="entry name" value="Myb_DNA-bind_6"/>
    <property type="match status" value="1"/>
</dbReference>
<feature type="compositionally biased region" description="Acidic residues" evidence="1">
    <location>
        <begin position="34"/>
        <end position="43"/>
    </location>
</feature>
<evidence type="ECO:0000313" key="4">
    <source>
        <dbReference type="Proteomes" id="UP000249293"/>
    </source>
</evidence>
<dbReference type="OrthoDB" id="4096351at2759"/>
<evidence type="ECO:0000256" key="1">
    <source>
        <dbReference type="SAM" id="MobiDB-lite"/>
    </source>
</evidence>
<protein>
    <recommendedName>
        <fullName evidence="2">Myb-like domain-containing protein</fullName>
    </recommendedName>
</protein>
<dbReference type="GeneID" id="40386191"/>
<dbReference type="VEuPathDB" id="FungiDB:C5L36_0E03890"/>
<reference evidence="3 4" key="1">
    <citation type="submission" date="2018-06" db="EMBL/GenBank/DDBJ databases">
        <title>Population genomics shows no distinction between pathogenic Candida krusei and environmental Pichia kudriavzevii: One species, four names.</title>
        <authorList>
            <person name="Douglass A.P."/>
            <person name="Offei B."/>
            <person name="Braun-Galleani S."/>
            <person name="Coughlan A.Y."/>
            <person name="Martos A."/>
            <person name="Ortiz-Merino R.A."/>
            <person name="Byrne K.P."/>
            <person name="Wolfe K.H."/>
        </authorList>
    </citation>
    <scope>NUCLEOTIDE SEQUENCE [LARGE SCALE GENOMIC DNA]</scope>
    <source>
        <strain evidence="3 4">CBS573</strain>
    </source>
</reference>
<organism evidence="3 4">
    <name type="scientific">Pichia kudriavzevii</name>
    <name type="common">Yeast</name>
    <name type="synonym">Issatchenkia orientalis</name>
    <dbReference type="NCBI Taxonomy" id="4909"/>
    <lineage>
        <taxon>Eukaryota</taxon>
        <taxon>Fungi</taxon>
        <taxon>Dikarya</taxon>
        <taxon>Ascomycota</taxon>
        <taxon>Saccharomycotina</taxon>
        <taxon>Pichiomycetes</taxon>
        <taxon>Pichiales</taxon>
        <taxon>Pichiaceae</taxon>
        <taxon>Pichia</taxon>
    </lineage>
</organism>
<evidence type="ECO:0000313" key="3">
    <source>
        <dbReference type="EMBL" id="AWU78332.1"/>
    </source>
</evidence>
<dbReference type="Proteomes" id="UP000249293">
    <property type="component" value="Chromosome 5"/>
</dbReference>
<feature type="compositionally biased region" description="Acidic residues" evidence="1">
    <location>
        <begin position="86"/>
        <end position="98"/>
    </location>
</feature>
<dbReference type="AlphaFoldDB" id="A0A2U9RA76"/>
<keyword evidence="4" id="KW-1185">Reference proteome</keyword>
<dbReference type="PROSITE" id="PS50090">
    <property type="entry name" value="MYB_LIKE"/>
    <property type="match status" value="1"/>
</dbReference>
<name>A0A2U9RA76_PICKU</name>
<proteinExistence type="predicted"/>
<feature type="compositionally biased region" description="Acidic residues" evidence="1">
    <location>
        <begin position="161"/>
        <end position="179"/>
    </location>
</feature>
<feature type="region of interest" description="Disordered" evidence="1">
    <location>
        <begin position="146"/>
        <end position="188"/>
    </location>
</feature>
<feature type="compositionally biased region" description="Polar residues" evidence="1">
    <location>
        <begin position="366"/>
        <end position="386"/>
    </location>
</feature>
<dbReference type="InterPro" id="IPR001005">
    <property type="entry name" value="SANT/Myb"/>
</dbReference>
<feature type="compositionally biased region" description="Basic and acidic residues" evidence="1">
    <location>
        <begin position="1"/>
        <end position="33"/>
    </location>
</feature>
<gene>
    <name evidence="3" type="ORF">C5L36_0E03890</name>
</gene>
<feature type="region of interest" description="Disordered" evidence="1">
    <location>
        <begin position="67"/>
        <end position="110"/>
    </location>
</feature>
<feature type="compositionally biased region" description="Basic and acidic residues" evidence="1">
    <location>
        <begin position="146"/>
        <end position="160"/>
    </location>
</feature>
<evidence type="ECO:0000259" key="2">
    <source>
        <dbReference type="PROSITE" id="PS50090"/>
    </source>
</evidence>
<feature type="region of interest" description="Disordered" evidence="1">
    <location>
        <begin position="1"/>
        <end position="54"/>
    </location>
</feature>
<sequence>MMSLKEKENREVNVGEMESMLRLDQADEGGKEGLEEEQDEEGDDRILNKLADEDKHDAVDAASMAISIDQQKNETHKVLEGNGVEEGGEGGEEEEEGEERDKDDMGNGLLASLATDIEKYQKKVQLKKHLEDSVGKEIIENLNKERKRKVEPENSEKEILIDDIEDEEEGEEGGDEENDSDSKRKKRKLDGKKHVKWTKAENDAVVYYKEELKYSWKRIAKMLDNRHTWQSIQMRYLRNYKSRNEEWSKYMETRLIDAIRKDWENRWFRVAKSLGKDFTAERCMSKNIEICKKVDTPYYSSIFEKKDIQVGYENPNNDIRDEEAHKKLMLVYMGLDSISYEDELQDKGAEEATTDDSVSSTTQQSRNTESSQKVTDPTDSTESTVMLSAKQVDGEHSGEPQVSVGLIEGDSGTKHQQDE</sequence>
<dbReference type="SMART" id="SM00717">
    <property type="entry name" value="SANT"/>
    <property type="match status" value="2"/>
</dbReference>
<dbReference type="EMBL" id="CP028777">
    <property type="protein sequence ID" value="AWU78332.1"/>
    <property type="molecule type" value="Genomic_DNA"/>
</dbReference>
<dbReference type="KEGG" id="pkz:C5L36_0E03890"/>
<accession>A0A2U9RA76</accession>
<feature type="compositionally biased region" description="Basic and acidic residues" evidence="1">
    <location>
        <begin position="44"/>
        <end position="54"/>
    </location>
</feature>